<dbReference type="AlphaFoldDB" id="A0A5C3QA07"/>
<gene>
    <name evidence="1" type="ORF">BDV98DRAFT_657775</name>
</gene>
<organism evidence="1 2">
    <name type="scientific">Pterulicium gracile</name>
    <dbReference type="NCBI Taxonomy" id="1884261"/>
    <lineage>
        <taxon>Eukaryota</taxon>
        <taxon>Fungi</taxon>
        <taxon>Dikarya</taxon>
        <taxon>Basidiomycota</taxon>
        <taxon>Agaricomycotina</taxon>
        <taxon>Agaricomycetes</taxon>
        <taxon>Agaricomycetidae</taxon>
        <taxon>Agaricales</taxon>
        <taxon>Pleurotineae</taxon>
        <taxon>Pterulaceae</taxon>
        <taxon>Pterulicium</taxon>
    </lineage>
</organism>
<dbReference type="EMBL" id="ML178837">
    <property type="protein sequence ID" value="TFK98842.1"/>
    <property type="molecule type" value="Genomic_DNA"/>
</dbReference>
<proteinExistence type="predicted"/>
<keyword evidence="2" id="KW-1185">Reference proteome</keyword>
<sequence length="322" mass="35896">MIKDDEFFPGASTPTDSYRSGRWMQNVSDSASEVNDFLRVLHEWRLDGTPTIISRYIKLAEISHKYDLLLVIPLLVVTSPEGFFVFQPRGLTASYTTAIGSCSGGGCLYWNATKNAFESEHSYRSQTESDHVAAVNLARRLGIPEILPAAFYAAGTSLSVRDIINGKTDPFLRANCTPDDNAKWEMPEVYAFDDPKDAMTCAEGQARINAMFNLLLYLARGLMVKGDRQCINKREDGCEYALGTPLPCSQVMDKDMPKPPNYVTNNAEVYRICSLGKGPNIWELNTFCSGVVTCPPCRVVLTEACRSYRGWPPDTPTDRLRE</sequence>
<dbReference type="Proteomes" id="UP000305067">
    <property type="component" value="Unassembled WGS sequence"/>
</dbReference>
<protein>
    <submittedName>
        <fullName evidence="1">Uncharacterized protein</fullName>
    </submittedName>
</protein>
<evidence type="ECO:0000313" key="2">
    <source>
        <dbReference type="Proteomes" id="UP000305067"/>
    </source>
</evidence>
<evidence type="ECO:0000313" key="1">
    <source>
        <dbReference type="EMBL" id="TFK98842.1"/>
    </source>
</evidence>
<accession>A0A5C3QA07</accession>
<name>A0A5C3QA07_9AGAR</name>
<reference evidence="1 2" key="1">
    <citation type="journal article" date="2019" name="Nat. Ecol. Evol.">
        <title>Megaphylogeny resolves global patterns of mushroom evolution.</title>
        <authorList>
            <person name="Varga T."/>
            <person name="Krizsan K."/>
            <person name="Foldi C."/>
            <person name="Dima B."/>
            <person name="Sanchez-Garcia M."/>
            <person name="Sanchez-Ramirez S."/>
            <person name="Szollosi G.J."/>
            <person name="Szarkandi J.G."/>
            <person name="Papp V."/>
            <person name="Albert L."/>
            <person name="Andreopoulos W."/>
            <person name="Angelini C."/>
            <person name="Antonin V."/>
            <person name="Barry K.W."/>
            <person name="Bougher N.L."/>
            <person name="Buchanan P."/>
            <person name="Buyck B."/>
            <person name="Bense V."/>
            <person name="Catcheside P."/>
            <person name="Chovatia M."/>
            <person name="Cooper J."/>
            <person name="Damon W."/>
            <person name="Desjardin D."/>
            <person name="Finy P."/>
            <person name="Geml J."/>
            <person name="Haridas S."/>
            <person name="Hughes K."/>
            <person name="Justo A."/>
            <person name="Karasinski D."/>
            <person name="Kautmanova I."/>
            <person name="Kiss B."/>
            <person name="Kocsube S."/>
            <person name="Kotiranta H."/>
            <person name="LaButti K.M."/>
            <person name="Lechner B.E."/>
            <person name="Liimatainen K."/>
            <person name="Lipzen A."/>
            <person name="Lukacs Z."/>
            <person name="Mihaltcheva S."/>
            <person name="Morgado L.N."/>
            <person name="Niskanen T."/>
            <person name="Noordeloos M.E."/>
            <person name="Ohm R.A."/>
            <person name="Ortiz-Santana B."/>
            <person name="Ovrebo C."/>
            <person name="Racz N."/>
            <person name="Riley R."/>
            <person name="Savchenko A."/>
            <person name="Shiryaev A."/>
            <person name="Soop K."/>
            <person name="Spirin V."/>
            <person name="Szebenyi C."/>
            <person name="Tomsovsky M."/>
            <person name="Tulloss R.E."/>
            <person name="Uehling J."/>
            <person name="Grigoriev I.V."/>
            <person name="Vagvolgyi C."/>
            <person name="Papp T."/>
            <person name="Martin F.M."/>
            <person name="Miettinen O."/>
            <person name="Hibbett D.S."/>
            <person name="Nagy L.G."/>
        </authorList>
    </citation>
    <scope>NUCLEOTIDE SEQUENCE [LARGE SCALE GENOMIC DNA]</scope>
    <source>
        <strain evidence="1 2">CBS 309.79</strain>
    </source>
</reference>